<dbReference type="KEGG" id="gbn:GEOBRER4_03690"/>
<dbReference type="EMBL" id="AP023213">
    <property type="protein sequence ID" value="BCG45619.1"/>
    <property type="molecule type" value="Genomic_DNA"/>
</dbReference>
<dbReference type="RefSeq" id="WP_185243993.1">
    <property type="nucleotide sequence ID" value="NZ_AP023213.1"/>
</dbReference>
<evidence type="ECO:0000313" key="1">
    <source>
        <dbReference type="EMBL" id="BCG45619.1"/>
    </source>
</evidence>
<proteinExistence type="predicted"/>
<reference evidence="1 2" key="1">
    <citation type="submission" date="2020-06" db="EMBL/GenBank/DDBJ databases">
        <title>Interaction of electrochemicaly active bacteria, Geobacter bremensis R4 on different carbon anode.</title>
        <authorList>
            <person name="Meng L."/>
            <person name="Yoshida N."/>
        </authorList>
    </citation>
    <scope>NUCLEOTIDE SEQUENCE [LARGE SCALE GENOMIC DNA]</scope>
    <source>
        <strain evidence="1 2">R4</strain>
    </source>
</reference>
<dbReference type="Proteomes" id="UP000515472">
    <property type="component" value="Chromosome"/>
</dbReference>
<accession>A0A6S6LVV6</accession>
<dbReference type="AlphaFoldDB" id="A0A6S6LVV6"/>
<keyword evidence="2" id="KW-1185">Reference proteome</keyword>
<sequence length="207" mass="23037">MGLIFLILAVVVLVTGVFWWCEKKVPSGQATCGLGLSDFSRREFDALLNKRKFSALTSWVNTPYLSQFFAGTVNGMNTCVFTISRSRYSPTTFGILLTSLDLPIPKFILKPKTFTKEVGDMLGIGDHRASFPQSLVDMYDISSEDDGTFAAMLRPEIITFFLHHEGLSVEYQNGALLVTPSLISNEQNYEPAVQRTHTLAQLLGQSR</sequence>
<organism evidence="1 2">
    <name type="scientific">Citrifermentans bremense</name>
    <dbReference type="NCBI Taxonomy" id="60035"/>
    <lineage>
        <taxon>Bacteria</taxon>
        <taxon>Pseudomonadati</taxon>
        <taxon>Thermodesulfobacteriota</taxon>
        <taxon>Desulfuromonadia</taxon>
        <taxon>Geobacterales</taxon>
        <taxon>Geobacteraceae</taxon>
        <taxon>Citrifermentans</taxon>
    </lineage>
</organism>
<protein>
    <submittedName>
        <fullName evidence="1">Uncharacterized protein</fullName>
    </submittedName>
</protein>
<gene>
    <name evidence="1" type="ORF">GEOBRER4_n0376</name>
</gene>
<evidence type="ECO:0000313" key="2">
    <source>
        <dbReference type="Proteomes" id="UP000515472"/>
    </source>
</evidence>
<name>A0A6S6LVV6_9BACT</name>